<accession>A0A369JHU6</accession>
<feature type="region of interest" description="Disordered" evidence="1">
    <location>
        <begin position="142"/>
        <end position="173"/>
    </location>
</feature>
<sequence length="658" mass="70606">MAPAVQTLLANVERDTSTINSGPNVTVVVCGVVVGVILVAGIMIPFFVLRGRRRRKEAESDGDKTQKIPCHKHTRSDTIDTPLLNIPHWLSISDGSEPHADHSSRPSSEQIHELDRSNYSFSLSEQVPFALYMVGTPIAVSQRAADSHRPSNKSSSRDLPRLTIPNCLPSPAKPTIPPLMMTSTMKSFSAPHTQSLSICMENSMSAFPQPPAKPPIVVAQTPLLPMPEHHAPISLDDSHSPVAANTLDTGRLFTKRSKRNSNRNLSSVSWIKRQDSVKSTASPDVSNDRMLSMKTNVIARNSLSGPMSALTDGPLSAVSLDPNTPSTIRTMRGLVPDFPVPPPCSLSSLSANIFLKETTPQVPRHRRLHAQSLVPMSSTSDGLASLTSSVQSALSTPCVKPGHAVDILPHSLSSDSTMKLSTINTTPPPPPRRQPVLPPVITPNTTLSEDISYSSLMTPRTSPAYKLPILSPPDPLRLEHLPPSSPLPPQTSHLTTSPPRSRRPFLPRIVPSEPLLSGDLISAISSDISTPDTIRTIGGLAPDFPVPPASPSPMLRTDILTNTTASAPAQQQSFLLPRSHTERKGAQRSPPMSAGPHGQQSGNYEMRKAPLGPRVSDIHKHSWSAILQVHESGVEKNAVALRSAIPEHGGGAGQILSA</sequence>
<dbReference type="Proteomes" id="UP000076154">
    <property type="component" value="Unassembled WGS sequence"/>
</dbReference>
<dbReference type="AlphaFoldDB" id="A0A369JHU6"/>
<keyword evidence="4" id="KW-1185">Reference proteome</keyword>
<reference evidence="3" key="1">
    <citation type="submission" date="2018-04" db="EMBL/GenBank/DDBJ databases">
        <title>Whole genome sequencing of Hypsizygus marmoreus.</title>
        <authorList>
            <person name="Choi I.-G."/>
            <person name="Min B."/>
            <person name="Kim J.-G."/>
            <person name="Kim S."/>
            <person name="Oh Y.-L."/>
            <person name="Kong W.-S."/>
            <person name="Park H."/>
            <person name="Jeong J."/>
            <person name="Song E.-S."/>
        </authorList>
    </citation>
    <scope>NUCLEOTIDE SEQUENCE [LARGE SCALE GENOMIC DNA]</scope>
    <source>
        <strain evidence="3">51987-8</strain>
    </source>
</reference>
<feature type="region of interest" description="Disordered" evidence="1">
    <location>
        <begin position="422"/>
        <end position="445"/>
    </location>
</feature>
<evidence type="ECO:0000256" key="2">
    <source>
        <dbReference type="SAM" id="Phobius"/>
    </source>
</evidence>
<feature type="compositionally biased region" description="Low complexity" evidence="1">
    <location>
        <begin position="490"/>
        <end position="499"/>
    </location>
</feature>
<evidence type="ECO:0000256" key="1">
    <source>
        <dbReference type="SAM" id="MobiDB-lite"/>
    </source>
</evidence>
<dbReference type="InParanoid" id="A0A369JHU6"/>
<feature type="region of interest" description="Disordered" evidence="1">
    <location>
        <begin position="567"/>
        <end position="608"/>
    </location>
</feature>
<keyword evidence="2" id="KW-1133">Transmembrane helix</keyword>
<organism evidence="3 4">
    <name type="scientific">Hypsizygus marmoreus</name>
    <name type="common">White beech mushroom</name>
    <name type="synonym">Agaricus marmoreus</name>
    <dbReference type="NCBI Taxonomy" id="39966"/>
    <lineage>
        <taxon>Eukaryota</taxon>
        <taxon>Fungi</taxon>
        <taxon>Dikarya</taxon>
        <taxon>Basidiomycota</taxon>
        <taxon>Agaricomycotina</taxon>
        <taxon>Agaricomycetes</taxon>
        <taxon>Agaricomycetidae</taxon>
        <taxon>Agaricales</taxon>
        <taxon>Tricholomatineae</taxon>
        <taxon>Lyophyllaceae</taxon>
        <taxon>Hypsizygus</taxon>
    </lineage>
</organism>
<evidence type="ECO:0000313" key="4">
    <source>
        <dbReference type="Proteomes" id="UP000076154"/>
    </source>
</evidence>
<feature type="region of interest" description="Disordered" evidence="1">
    <location>
        <begin position="55"/>
        <end position="79"/>
    </location>
</feature>
<keyword evidence="2" id="KW-0812">Transmembrane</keyword>
<evidence type="ECO:0000313" key="3">
    <source>
        <dbReference type="EMBL" id="RDB20780.1"/>
    </source>
</evidence>
<comment type="caution">
    <text evidence="3">The sequence shown here is derived from an EMBL/GenBank/DDBJ whole genome shotgun (WGS) entry which is preliminary data.</text>
</comment>
<dbReference type="EMBL" id="LUEZ02000058">
    <property type="protein sequence ID" value="RDB20780.1"/>
    <property type="molecule type" value="Genomic_DNA"/>
</dbReference>
<name>A0A369JHU6_HYPMA</name>
<gene>
    <name evidence="3" type="ORF">Hypma_012292</name>
</gene>
<keyword evidence="2" id="KW-0472">Membrane</keyword>
<proteinExistence type="predicted"/>
<feature type="compositionally biased region" description="Pro residues" evidence="1">
    <location>
        <begin position="426"/>
        <end position="441"/>
    </location>
</feature>
<protein>
    <submittedName>
        <fullName evidence="3">Uncharacterized protein</fullName>
    </submittedName>
</protein>
<feature type="compositionally biased region" description="Basic and acidic residues" evidence="1">
    <location>
        <begin position="56"/>
        <end position="66"/>
    </location>
</feature>
<feature type="compositionally biased region" description="Basic and acidic residues" evidence="1">
    <location>
        <begin position="145"/>
        <end position="160"/>
    </location>
</feature>
<feature type="region of interest" description="Disordered" evidence="1">
    <location>
        <begin position="462"/>
        <end position="505"/>
    </location>
</feature>
<feature type="transmembrane region" description="Helical" evidence="2">
    <location>
        <begin position="25"/>
        <end position="49"/>
    </location>
</feature>